<dbReference type="InterPro" id="IPR036249">
    <property type="entry name" value="Thioredoxin-like_sf"/>
</dbReference>
<dbReference type="SUPFAM" id="SSF52833">
    <property type="entry name" value="Thioredoxin-like"/>
    <property type="match status" value="1"/>
</dbReference>
<protein>
    <submittedName>
        <fullName evidence="2">TlpA family protein disulfide reductase</fullName>
    </submittedName>
</protein>
<dbReference type="KEGG" id="pfer:IRI77_30370"/>
<dbReference type="RefSeq" id="WP_194448708.1">
    <property type="nucleotide sequence ID" value="NZ_CP063849.1"/>
</dbReference>
<dbReference type="PANTHER" id="PTHR42852:SF13">
    <property type="entry name" value="PROTEIN DIPZ"/>
    <property type="match status" value="1"/>
</dbReference>
<dbReference type="PANTHER" id="PTHR42852">
    <property type="entry name" value="THIOL:DISULFIDE INTERCHANGE PROTEIN DSBE"/>
    <property type="match status" value="1"/>
</dbReference>
<dbReference type="InterPro" id="IPR000866">
    <property type="entry name" value="AhpC/TSA"/>
</dbReference>
<evidence type="ECO:0000313" key="2">
    <source>
        <dbReference type="EMBL" id="QOY87039.1"/>
    </source>
</evidence>
<gene>
    <name evidence="2" type="ORF">IRI77_30370</name>
</gene>
<accession>A0A7S7SJB4</accession>
<dbReference type="PROSITE" id="PS51352">
    <property type="entry name" value="THIOREDOXIN_2"/>
    <property type="match status" value="1"/>
</dbReference>
<keyword evidence="3" id="KW-1185">Reference proteome</keyword>
<feature type="domain" description="Thioredoxin" evidence="1">
    <location>
        <begin position="9"/>
        <end position="149"/>
    </location>
</feature>
<dbReference type="GO" id="GO:0016209">
    <property type="term" value="F:antioxidant activity"/>
    <property type="evidence" value="ECO:0007669"/>
    <property type="project" value="InterPro"/>
</dbReference>
<dbReference type="Pfam" id="PF00578">
    <property type="entry name" value="AhpC-TSA"/>
    <property type="match status" value="1"/>
</dbReference>
<organism evidence="2 3">
    <name type="scientific">Paludibaculum fermentans</name>
    <dbReference type="NCBI Taxonomy" id="1473598"/>
    <lineage>
        <taxon>Bacteria</taxon>
        <taxon>Pseudomonadati</taxon>
        <taxon>Acidobacteriota</taxon>
        <taxon>Terriglobia</taxon>
        <taxon>Bryobacterales</taxon>
        <taxon>Bryobacteraceae</taxon>
        <taxon>Paludibaculum</taxon>
    </lineage>
</organism>
<sequence length="160" mass="17893">MGKGPERTLETGETAPDFQLELAGGGSRSLEQILAKGPALVTFYKVSCPTCQLTLPYLQRLQDSQFQVVAVCQDEADRAQEFNEAFEVELPNLLDKADDGYPVSNAYGITHVPTMFLIEPDRRISWTWTGFHKRELETLAERAGRAIFRPTDKVPEAKFG</sequence>
<evidence type="ECO:0000313" key="3">
    <source>
        <dbReference type="Proteomes" id="UP000593892"/>
    </source>
</evidence>
<name>A0A7S7SJB4_PALFE</name>
<dbReference type="InterPro" id="IPR013766">
    <property type="entry name" value="Thioredoxin_domain"/>
</dbReference>
<proteinExistence type="predicted"/>
<dbReference type="EMBL" id="CP063849">
    <property type="protein sequence ID" value="QOY87039.1"/>
    <property type="molecule type" value="Genomic_DNA"/>
</dbReference>
<dbReference type="Gene3D" id="3.40.30.10">
    <property type="entry name" value="Glutaredoxin"/>
    <property type="match status" value="1"/>
</dbReference>
<dbReference type="InterPro" id="IPR050553">
    <property type="entry name" value="Thioredoxin_ResA/DsbE_sf"/>
</dbReference>
<dbReference type="GO" id="GO:0016491">
    <property type="term" value="F:oxidoreductase activity"/>
    <property type="evidence" value="ECO:0007669"/>
    <property type="project" value="InterPro"/>
</dbReference>
<dbReference type="CDD" id="cd02966">
    <property type="entry name" value="TlpA_like_family"/>
    <property type="match status" value="1"/>
</dbReference>
<evidence type="ECO:0000259" key="1">
    <source>
        <dbReference type="PROSITE" id="PS51352"/>
    </source>
</evidence>
<dbReference type="Proteomes" id="UP000593892">
    <property type="component" value="Chromosome"/>
</dbReference>
<reference evidence="2 3" key="1">
    <citation type="submission" date="2020-10" db="EMBL/GenBank/DDBJ databases">
        <title>Complete genome sequence of Paludibaculum fermentans P105T, a facultatively anaerobic acidobacterium capable of dissimilatory Fe(III) reduction.</title>
        <authorList>
            <person name="Dedysh S.N."/>
            <person name="Beletsky A.V."/>
            <person name="Kulichevskaya I.S."/>
            <person name="Mardanov A.V."/>
            <person name="Ravin N.V."/>
        </authorList>
    </citation>
    <scope>NUCLEOTIDE SEQUENCE [LARGE SCALE GENOMIC DNA]</scope>
    <source>
        <strain evidence="2 3">P105</strain>
    </source>
</reference>
<dbReference type="AlphaFoldDB" id="A0A7S7SJB4"/>